<comment type="caution">
    <text evidence="1">The sequence shown here is derived from an EMBL/GenBank/DDBJ whole genome shotgun (WGS) entry which is preliminary data.</text>
</comment>
<organism evidence="1 2">
    <name type="scientific">Eleutherodactylus coqui</name>
    <name type="common">Puerto Rican coqui</name>
    <dbReference type="NCBI Taxonomy" id="57060"/>
    <lineage>
        <taxon>Eukaryota</taxon>
        <taxon>Metazoa</taxon>
        <taxon>Chordata</taxon>
        <taxon>Craniata</taxon>
        <taxon>Vertebrata</taxon>
        <taxon>Euteleostomi</taxon>
        <taxon>Amphibia</taxon>
        <taxon>Batrachia</taxon>
        <taxon>Anura</taxon>
        <taxon>Neobatrachia</taxon>
        <taxon>Hyloidea</taxon>
        <taxon>Eleutherodactylidae</taxon>
        <taxon>Eleutherodactylinae</taxon>
        <taxon>Eleutherodactylus</taxon>
        <taxon>Eleutherodactylus</taxon>
    </lineage>
</organism>
<evidence type="ECO:0000313" key="2">
    <source>
        <dbReference type="Proteomes" id="UP000770717"/>
    </source>
</evidence>
<sequence>MGIPTSQNGALRKRRDNIVIADPQRMVPCSAHARKRHASLRHCVTALLRYGKRHRITSNPTRMRGFSRLSQQPCPTQLRCSITPDP</sequence>
<dbReference type="EMBL" id="WNTK01003236">
    <property type="protein sequence ID" value="KAG9465270.1"/>
    <property type="molecule type" value="Genomic_DNA"/>
</dbReference>
<dbReference type="Proteomes" id="UP000770717">
    <property type="component" value="Unassembled WGS sequence"/>
</dbReference>
<dbReference type="AlphaFoldDB" id="A0A8J6BK94"/>
<proteinExistence type="predicted"/>
<evidence type="ECO:0000313" key="1">
    <source>
        <dbReference type="EMBL" id="KAG9465270.1"/>
    </source>
</evidence>
<reference evidence="1" key="1">
    <citation type="thesis" date="2020" institute="ProQuest LLC" country="789 East Eisenhower Parkway, Ann Arbor, MI, USA">
        <title>Comparative Genomics and Chromosome Evolution.</title>
        <authorList>
            <person name="Mudd A.B."/>
        </authorList>
    </citation>
    <scope>NUCLEOTIDE SEQUENCE</scope>
    <source>
        <strain evidence="1">HN-11 Male</strain>
        <tissue evidence="1">Kidney and liver</tissue>
    </source>
</reference>
<gene>
    <name evidence="1" type="ORF">GDO78_018581</name>
</gene>
<protein>
    <submittedName>
        <fullName evidence="1">Uncharacterized protein</fullName>
    </submittedName>
</protein>
<accession>A0A8J6BK94</accession>
<keyword evidence="2" id="KW-1185">Reference proteome</keyword>
<name>A0A8J6BK94_ELECQ</name>